<comment type="caution">
    <text evidence="4">The sequence shown here is derived from an EMBL/GenBank/DDBJ whole genome shotgun (WGS) entry which is preliminary data.</text>
</comment>
<dbReference type="PANTHER" id="PTHR43308:SF5">
    <property type="entry name" value="S-LAYER PROTEIN _ PEPTIDOGLYCAN ENDO-BETA-N-ACETYLGLUCOSAMINIDASE"/>
    <property type="match status" value="1"/>
</dbReference>
<sequence length="300" mass="32541">MFDRAIAMTALCATATSTLAGIPVMLSASATAPTEFSDVKPDYWAYPYITSLAEEEILAGYPDGTFRPEKSIDRDEFAATIRQAFEEETVRQIPEASVFADVPDGNWAEPAIEEAYETGFMEAKEEQDRFFPHQEMTKLEAIAALTRGLELTASPTVAASQTPASTVAPNRRQPKKSKNRLAFPLASTVLLQPFAIPPANAQSNPAPTAQQGYNATAPTTNLGEYYEDAASIPDESIDEVAAATEAGLIANYPTRRILNPNEPLNRGSAAAMLYQTLVYLDRLPALPENENASEYIVAPE</sequence>
<dbReference type="RefSeq" id="WP_264322511.1">
    <property type="nucleotide sequence ID" value="NZ_JADEXN010000340.1"/>
</dbReference>
<feature type="signal peptide" evidence="2">
    <location>
        <begin position="1"/>
        <end position="20"/>
    </location>
</feature>
<accession>A0A928W0P1</accession>
<dbReference type="AlphaFoldDB" id="A0A928W0P1"/>
<proteinExistence type="predicted"/>
<evidence type="ECO:0000313" key="5">
    <source>
        <dbReference type="Proteomes" id="UP000621799"/>
    </source>
</evidence>
<keyword evidence="5" id="KW-1185">Reference proteome</keyword>
<dbReference type="Proteomes" id="UP000621799">
    <property type="component" value="Unassembled WGS sequence"/>
</dbReference>
<name>A0A928W0P1_9CYAN</name>
<dbReference type="PANTHER" id="PTHR43308">
    <property type="entry name" value="OUTER MEMBRANE PROTEIN ALPHA-RELATED"/>
    <property type="match status" value="1"/>
</dbReference>
<dbReference type="PROSITE" id="PS51272">
    <property type="entry name" value="SLH"/>
    <property type="match status" value="3"/>
</dbReference>
<evidence type="ECO:0000313" key="4">
    <source>
        <dbReference type="EMBL" id="MBE9042347.1"/>
    </source>
</evidence>
<feature type="region of interest" description="Disordered" evidence="1">
    <location>
        <begin position="155"/>
        <end position="178"/>
    </location>
</feature>
<dbReference type="InterPro" id="IPR051465">
    <property type="entry name" value="Cell_Envelope_Struct_Comp"/>
</dbReference>
<dbReference type="InterPro" id="IPR001119">
    <property type="entry name" value="SLH_dom"/>
</dbReference>
<feature type="domain" description="SLH" evidence="3">
    <location>
        <begin position="32"/>
        <end position="95"/>
    </location>
</feature>
<keyword evidence="2" id="KW-0732">Signal</keyword>
<evidence type="ECO:0000259" key="3">
    <source>
        <dbReference type="PROSITE" id="PS51272"/>
    </source>
</evidence>
<dbReference type="EMBL" id="JADEXN010000340">
    <property type="protein sequence ID" value="MBE9042347.1"/>
    <property type="molecule type" value="Genomic_DNA"/>
</dbReference>
<organism evidence="4 5">
    <name type="scientific">Zarconia navalis LEGE 11467</name>
    <dbReference type="NCBI Taxonomy" id="1828826"/>
    <lineage>
        <taxon>Bacteria</taxon>
        <taxon>Bacillati</taxon>
        <taxon>Cyanobacteriota</taxon>
        <taxon>Cyanophyceae</taxon>
        <taxon>Oscillatoriophycideae</taxon>
        <taxon>Oscillatoriales</taxon>
        <taxon>Oscillatoriales incertae sedis</taxon>
        <taxon>Zarconia</taxon>
        <taxon>Zarconia navalis</taxon>
    </lineage>
</organism>
<feature type="compositionally biased region" description="Polar residues" evidence="1">
    <location>
        <begin position="155"/>
        <end position="168"/>
    </location>
</feature>
<feature type="chain" id="PRO_5036906712" evidence="2">
    <location>
        <begin position="21"/>
        <end position="300"/>
    </location>
</feature>
<gene>
    <name evidence="4" type="ORF">IQ235_16360</name>
</gene>
<evidence type="ECO:0000256" key="1">
    <source>
        <dbReference type="SAM" id="MobiDB-lite"/>
    </source>
</evidence>
<feature type="domain" description="SLH" evidence="3">
    <location>
        <begin position="96"/>
        <end position="159"/>
    </location>
</feature>
<feature type="domain" description="SLH" evidence="3">
    <location>
        <begin position="223"/>
        <end position="287"/>
    </location>
</feature>
<dbReference type="Pfam" id="PF00395">
    <property type="entry name" value="SLH"/>
    <property type="match status" value="2"/>
</dbReference>
<evidence type="ECO:0000256" key="2">
    <source>
        <dbReference type="SAM" id="SignalP"/>
    </source>
</evidence>
<protein>
    <submittedName>
        <fullName evidence="4">S-layer homology domain-containing protein</fullName>
    </submittedName>
</protein>
<reference evidence="4" key="1">
    <citation type="submission" date="2020-10" db="EMBL/GenBank/DDBJ databases">
        <authorList>
            <person name="Castelo-Branco R."/>
            <person name="Eusebio N."/>
            <person name="Adriana R."/>
            <person name="Vieira A."/>
            <person name="Brugerolle De Fraissinette N."/>
            <person name="Rezende De Castro R."/>
            <person name="Schneider M.P."/>
            <person name="Vasconcelos V."/>
            <person name="Leao P.N."/>
        </authorList>
    </citation>
    <scope>NUCLEOTIDE SEQUENCE</scope>
    <source>
        <strain evidence="4">LEGE 11467</strain>
    </source>
</reference>